<sequence length="282" mass="33593">MKIVSIFTNLPIFIELQYRTIQKFIHVDFEYIIFNDGKDWPDRTNFNDPLQGRESITKKCNELQIRCITIPNDHHRTVIDASDRHTDSLAFITTFMKENKDEYLVLDSDMFLVNHLDIEKYRRYYCACVLQQRDNLTYIWPNLFYLNMNTAPYIDQFELGMVLHGDTGSASHRWLSSFSTPCPSTNLIRHSTIQYTNEYFYFIKHLWSCSWNETEFPLSLHPVVLAFLKEDKRNINDTFFSEIYDETLLHYRGGTNWMNQSKEIHEQNIQQLVSMIHLILTS</sequence>
<accession>A0A6C0KQX0</accession>
<reference evidence="1" key="1">
    <citation type="journal article" date="2020" name="Nature">
        <title>Giant virus diversity and host interactions through global metagenomics.</title>
        <authorList>
            <person name="Schulz F."/>
            <person name="Roux S."/>
            <person name="Paez-Espino D."/>
            <person name="Jungbluth S."/>
            <person name="Walsh D.A."/>
            <person name="Denef V.J."/>
            <person name="McMahon K.D."/>
            <person name="Konstantinidis K.T."/>
            <person name="Eloe-Fadrosh E.A."/>
            <person name="Kyrpides N.C."/>
            <person name="Woyke T."/>
        </authorList>
    </citation>
    <scope>NUCLEOTIDE SEQUENCE</scope>
    <source>
        <strain evidence="1">GVMAG-S-3300013093-109</strain>
    </source>
</reference>
<proteinExistence type="predicted"/>
<evidence type="ECO:0008006" key="2">
    <source>
        <dbReference type="Google" id="ProtNLM"/>
    </source>
</evidence>
<dbReference type="EMBL" id="MN740968">
    <property type="protein sequence ID" value="QHU20415.1"/>
    <property type="molecule type" value="Genomic_DNA"/>
</dbReference>
<organism evidence="1">
    <name type="scientific">viral metagenome</name>
    <dbReference type="NCBI Taxonomy" id="1070528"/>
    <lineage>
        <taxon>unclassified sequences</taxon>
        <taxon>metagenomes</taxon>
        <taxon>organismal metagenomes</taxon>
    </lineage>
</organism>
<protein>
    <recommendedName>
        <fullName evidence="2">Nucleotide-diphospho-sugar transferase domain-containing protein</fullName>
    </recommendedName>
</protein>
<dbReference type="AlphaFoldDB" id="A0A6C0KQX0"/>
<evidence type="ECO:0000313" key="1">
    <source>
        <dbReference type="EMBL" id="QHU20415.1"/>
    </source>
</evidence>
<name>A0A6C0KQX0_9ZZZZ</name>